<name>A0AAN9IH48_CLITE</name>
<dbReference type="InterPro" id="IPR046431">
    <property type="entry name" value="FAF_dom"/>
</dbReference>
<dbReference type="PANTHER" id="PTHR33155">
    <property type="entry name" value="FANTASTIC FOUR-LIKE PROTEIN (DUF3049)"/>
    <property type="match status" value="1"/>
</dbReference>
<protein>
    <recommendedName>
        <fullName evidence="3">FAF domain-containing protein</fullName>
    </recommendedName>
</protein>
<dbReference type="InterPro" id="IPR021410">
    <property type="entry name" value="FAF"/>
</dbReference>
<evidence type="ECO:0000259" key="3">
    <source>
        <dbReference type="Pfam" id="PF11250"/>
    </source>
</evidence>
<gene>
    <name evidence="4" type="ORF">RJT34_28744</name>
</gene>
<proteinExistence type="inferred from homology"/>
<reference evidence="4 5" key="1">
    <citation type="submission" date="2024-01" db="EMBL/GenBank/DDBJ databases">
        <title>The genomes of 5 underutilized Papilionoideae crops provide insights into root nodulation and disease resistance.</title>
        <authorList>
            <person name="Yuan L."/>
        </authorList>
    </citation>
    <scope>NUCLEOTIDE SEQUENCE [LARGE SCALE GENOMIC DNA]</scope>
    <source>
        <strain evidence="4">LY-2023</strain>
        <tissue evidence="4">Leaf</tissue>
    </source>
</reference>
<feature type="compositionally biased region" description="Polar residues" evidence="2">
    <location>
        <begin position="155"/>
        <end position="172"/>
    </location>
</feature>
<keyword evidence="5" id="KW-1185">Reference proteome</keyword>
<dbReference type="PANTHER" id="PTHR33155:SF3">
    <property type="entry name" value="PROTEIN FAF-LIKE, CHLOROPLASTIC"/>
    <property type="match status" value="1"/>
</dbReference>
<organism evidence="4 5">
    <name type="scientific">Clitoria ternatea</name>
    <name type="common">Butterfly pea</name>
    <dbReference type="NCBI Taxonomy" id="43366"/>
    <lineage>
        <taxon>Eukaryota</taxon>
        <taxon>Viridiplantae</taxon>
        <taxon>Streptophyta</taxon>
        <taxon>Embryophyta</taxon>
        <taxon>Tracheophyta</taxon>
        <taxon>Spermatophyta</taxon>
        <taxon>Magnoliopsida</taxon>
        <taxon>eudicotyledons</taxon>
        <taxon>Gunneridae</taxon>
        <taxon>Pentapetalae</taxon>
        <taxon>rosids</taxon>
        <taxon>fabids</taxon>
        <taxon>Fabales</taxon>
        <taxon>Fabaceae</taxon>
        <taxon>Papilionoideae</taxon>
        <taxon>50 kb inversion clade</taxon>
        <taxon>NPAAA clade</taxon>
        <taxon>indigoferoid/millettioid clade</taxon>
        <taxon>Phaseoleae</taxon>
        <taxon>Clitoria</taxon>
    </lineage>
</organism>
<comment type="caution">
    <text evidence="4">The sequence shown here is derived from an EMBL/GenBank/DDBJ whole genome shotgun (WGS) entry which is preliminary data.</text>
</comment>
<dbReference type="Pfam" id="PF11250">
    <property type="entry name" value="FAF"/>
    <property type="match status" value="1"/>
</dbReference>
<evidence type="ECO:0000256" key="2">
    <source>
        <dbReference type="SAM" id="MobiDB-lite"/>
    </source>
</evidence>
<comment type="similarity">
    <text evidence="1">Belongs to the fantastic four family.</text>
</comment>
<dbReference type="AlphaFoldDB" id="A0AAN9IH48"/>
<sequence length="446" mass="50155">MVVQKQGIVTILGSNYDVAVTSLRRTLSADMSSKKWLSQNGLCSMKKIASSKELSHSPHSKEVTDVVDSSSSSEGEEDYEEMKQERFQTWNTIQQKENHEVKAGKIDDIWSSILSQKTKEDETSKPTDTPYVHPLVRRSKSCLSEKSLQICTESLGSETGSDGFSTYTPSETYDSEDEKQKQEQVAIHEKEESFEVPKYNSYASKKSLPRCFPPPLTSLSHQHGTPSFHIQSHRDNGRLFLKAVSVPSHNNFCVQRQDGRLVLTFAEQEQQQEELEAEEVESVNPVIMEQAPILPSGMITSVGRLALMMNKPIGLVNINANTNMSSKWSEKFNDVVSVKDVDVVQRGSLPPRPRTRLIPSSHALNGYEYCRRTKPVVKGSFVPSTFTLEQNKYKLSTEDRSNGTSNEGQGLMVLRGKNGDYLVHNLKGCKDSRRSFLFWEPFCIAT</sequence>
<feature type="compositionally biased region" description="Basic and acidic residues" evidence="2">
    <location>
        <begin position="53"/>
        <end position="64"/>
    </location>
</feature>
<evidence type="ECO:0000313" key="5">
    <source>
        <dbReference type="Proteomes" id="UP001359559"/>
    </source>
</evidence>
<feature type="region of interest" description="Disordered" evidence="2">
    <location>
        <begin position="50"/>
        <end position="84"/>
    </location>
</feature>
<feature type="domain" description="FAF" evidence="3">
    <location>
        <begin position="212"/>
        <end position="265"/>
    </location>
</feature>
<evidence type="ECO:0000313" key="4">
    <source>
        <dbReference type="EMBL" id="KAK7272261.1"/>
    </source>
</evidence>
<accession>A0AAN9IH48</accession>
<dbReference type="EMBL" id="JAYKXN010000007">
    <property type="protein sequence ID" value="KAK7272261.1"/>
    <property type="molecule type" value="Genomic_DNA"/>
</dbReference>
<evidence type="ECO:0000256" key="1">
    <source>
        <dbReference type="ARBA" id="ARBA00008690"/>
    </source>
</evidence>
<feature type="region of interest" description="Disordered" evidence="2">
    <location>
        <begin position="155"/>
        <end position="179"/>
    </location>
</feature>
<dbReference type="Proteomes" id="UP001359559">
    <property type="component" value="Unassembled WGS sequence"/>
</dbReference>